<proteinExistence type="predicted"/>
<dbReference type="EMBL" id="LAZR01053244">
    <property type="protein sequence ID" value="KKK81166.1"/>
    <property type="molecule type" value="Genomic_DNA"/>
</dbReference>
<keyword evidence="1" id="KW-0812">Transmembrane</keyword>
<organism evidence="2">
    <name type="scientific">marine sediment metagenome</name>
    <dbReference type="NCBI Taxonomy" id="412755"/>
    <lineage>
        <taxon>unclassified sequences</taxon>
        <taxon>metagenomes</taxon>
        <taxon>ecological metagenomes</taxon>
    </lineage>
</organism>
<feature type="non-terminal residue" evidence="2">
    <location>
        <position position="142"/>
    </location>
</feature>
<feature type="transmembrane region" description="Helical" evidence="1">
    <location>
        <begin position="84"/>
        <end position="108"/>
    </location>
</feature>
<dbReference type="PANTHER" id="PTHR31272:SF9">
    <property type="entry name" value="BLL1027 PROTEIN"/>
    <property type="match status" value="1"/>
</dbReference>
<accession>A0A0F9B9N5</accession>
<evidence type="ECO:0000313" key="2">
    <source>
        <dbReference type="EMBL" id="KKK81166.1"/>
    </source>
</evidence>
<dbReference type="PANTHER" id="PTHR31272">
    <property type="entry name" value="CYTOCHROME C-TYPE BIOGENESIS PROTEIN HI_1454-RELATED"/>
    <property type="match status" value="1"/>
</dbReference>
<gene>
    <name evidence="2" type="ORF">LCGC14_2816200</name>
</gene>
<evidence type="ECO:0008006" key="3">
    <source>
        <dbReference type="Google" id="ProtNLM"/>
    </source>
</evidence>
<keyword evidence="1" id="KW-1133">Transmembrane helix</keyword>
<dbReference type="AlphaFoldDB" id="A0A0F9B9N5"/>
<feature type="transmembrane region" description="Helical" evidence="1">
    <location>
        <begin position="120"/>
        <end position="140"/>
    </location>
</feature>
<keyword evidence="1" id="KW-0472">Membrane</keyword>
<sequence length="142" mass="15142">MAVQVAAKKSIVLISFVLFSLIFVGVIFSLTNEVVFKENQDASYISWLIIAYLAGLSMIILPCTLPLVFIIVPLSMGQGYKKGLTMALLFGAGLTLTISAYGIAIAGFGQTVSLDQISTVMFLVAGIAAFLFGLSQLKLINL</sequence>
<feature type="transmembrane region" description="Helical" evidence="1">
    <location>
        <begin position="12"/>
        <end position="32"/>
    </location>
</feature>
<evidence type="ECO:0000256" key="1">
    <source>
        <dbReference type="SAM" id="Phobius"/>
    </source>
</evidence>
<feature type="transmembrane region" description="Helical" evidence="1">
    <location>
        <begin position="44"/>
        <end position="72"/>
    </location>
</feature>
<comment type="caution">
    <text evidence="2">The sequence shown here is derived from an EMBL/GenBank/DDBJ whole genome shotgun (WGS) entry which is preliminary data.</text>
</comment>
<name>A0A0F9B9N5_9ZZZZ</name>
<reference evidence="2" key="1">
    <citation type="journal article" date="2015" name="Nature">
        <title>Complex archaea that bridge the gap between prokaryotes and eukaryotes.</title>
        <authorList>
            <person name="Spang A."/>
            <person name="Saw J.H."/>
            <person name="Jorgensen S.L."/>
            <person name="Zaremba-Niedzwiedzka K."/>
            <person name="Martijn J."/>
            <person name="Lind A.E."/>
            <person name="van Eijk R."/>
            <person name="Schleper C."/>
            <person name="Guy L."/>
            <person name="Ettema T.J."/>
        </authorList>
    </citation>
    <scope>NUCLEOTIDE SEQUENCE</scope>
</reference>
<protein>
    <recommendedName>
        <fullName evidence="3">Cytochrome C biogenesis protein transmembrane domain-containing protein</fullName>
    </recommendedName>
</protein>
<dbReference type="InterPro" id="IPR051790">
    <property type="entry name" value="Cytochrome_c-biogenesis_DsbD"/>
</dbReference>